<sequence length="933" mass="105070">MTAFLNCVCSPAFQVMNFEPCESLEFPPSAFTKREEETFEDYTAVTDWERFVQSLENLLARWELRADGDPAIQQSLLSSVSFTSSGYLCGRLYFGEREFQLVYLSHASGESNMLQERRRSSVPYILDARDNKFDGHLAAPIACFGLTQALVLRPTEGEITGATRLHLLLSSVEMAVHAVRCPLPVLVAYSDPAYCYGVAAIPPLPSSSDAAQDEVKHEYQVSVLTGALNIDFSVGRMEDSVNPSCTHLDGLRELFLGKLGYPWRLSCPTPEVAIAARFTYVLPYWPEFAGLEHPSSLLSFDLTPLSSVFPQFHLAAVWPKVPKHAITQRPSYTVLKPEGAPDWYLQLFLGTSHADRLSSRLKCFSQACLHVPEPEIRRPHARTFSTITSRISWLGADLPRLRSLLRGPSLPAAQQPKSSPDTPEYKLLGEHIIHHLLFLFPDADANFSSSSTMANELTQQSTFADQPELLDWSRHQNRASREVVQLASQFNLPPATSLTHRLAVLLCNLNYLQPNPSSDSQLELMYNEFLLELKLRLDRLINLPTTKSFEESEQHSTALDPGERDDRAHTAVFTSRHNFSAFSDRERCDLHSILEHFSFYIEKARTSSSPSDSEFQDTQDAVKKEEDMEDAGTEPADEDEFFDASEDTPAAKLEPFSSPEEEFPDLVIISPEEASEEARSILQWLHSLDLTRLLRLLMPSVCLEALITFHSLKLHPRLAPWYRNALDTLKLQIQIVLDRLSPGKANLDGCATWEERIAHTFAEALTLLAQFASRLTCLRELIMDYTLHVSPFVSDECLSFLCTLASNSVYGVPEWSPYLPGWVKVDRHSRPFSDLQSLFGSIPDPELARSSSHIEHFRFTSSPQTWFSSYPPLDLRQPIAETYILQTVLGQPNPLASRPGPQRLYVQLSNKHQGKTYDCLSLAGAFSHDTQFF</sequence>
<dbReference type="OrthoDB" id="6278752at2759"/>
<keyword evidence="3" id="KW-1185">Reference proteome</keyword>
<reference evidence="2 3" key="2">
    <citation type="journal article" date="2021" name="Genomics">
        <title>High-quality reference genome for Clonorchis sinensis.</title>
        <authorList>
            <person name="Young N.D."/>
            <person name="Stroehlein A.J."/>
            <person name="Kinkar L."/>
            <person name="Wang T."/>
            <person name="Sohn W.M."/>
            <person name="Chang B.C.H."/>
            <person name="Kaur P."/>
            <person name="Weisz D."/>
            <person name="Dudchenko O."/>
            <person name="Aiden E.L."/>
            <person name="Korhonen P.K."/>
            <person name="Gasser R.B."/>
        </authorList>
    </citation>
    <scope>NUCLEOTIDE SEQUENCE [LARGE SCALE GENOMIC DNA]</scope>
    <source>
        <strain evidence="2">Cs-k2</strain>
    </source>
</reference>
<name>A0A8T1MUQ7_CLOSI</name>
<dbReference type="PANTHER" id="PTHR21422:SF9">
    <property type="entry name" value="RAB3 GTPASE-ACTIVATING PROTEIN CATALYTIC SUBUNIT"/>
    <property type="match status" value="1"/>
</dbReference>
<feature type="compositionally biased region" description="Polar residues" evidence="1">
    <location>
        <begin position="607"/>
        <end position="619"/>
    </location>
</feature>
<organism evidence="2 3">
    <name type="scientific">Clonorchis sinensis</name>
    <name type="common">Chinese liver fluke</name>
    <dbReference type="NCBI Taxonomy" id="79923"/>
    <lineage>
        <taxon>Eukaryota</taxon>
        <taxon>Metazoa</taxon>
        <taxon>Spiralia</taxon>
        <taxon>Lophotrochozoa</taxon>
        <taxon>Platyhelminthes</taxon>
        <taxon>Trematoda</taxon>
        <taxon>Digenea</taxon>
        <taxon>Opisthorchiida</taxon>
        <taxon>Opisthorchiata</taxon>
        <taxon>Opisthorchiidae</taxon>
        <taxon>Clonorchis</taxon>
    </lineage>
</organism>
<feature type="region of interest" description="Disordered" evidence="1">
    <location>
        <begin position="607"/>
        <end position="641"/>
    </location>
</feature>
<comment type="caution">
    <text evidence="2">The sequence shown here is derived from an EMBL/GenBank/DDBJ whole genome shotgun (WGS) entry which is preliminary data.</text>
</comment>
<dbReference type="EMBL" id="NIRI02000013">
    <property type="protein sequence ID" value="KAG5452810.1"/>
    <property type="molecule type" value="Genomic_DNA"/>
</dbReference>
<evidence type="ECO:0000313" key="3">
    <source>
        <dbReference type="Proteomes" id="UP000286415"/>
    </source>
</evidence>
<accession>A0A8T1MUQ7</accession>
<dbReference type="GO" id="GO:0005096">
    <property type="term" value="F:GTPase activator activity"/>
    <property type="evidence" value="ECO:0007669"/>
    <property type="project" value="InterPro"/>
</dbReference>
<protein>
    <submittedName>
        <fullName evidence="2">Rab3 GTPase-activating protein catalytic subunit</fullName>
    </submittedName>
</protein>
<dbReference type="Proteomes" id="UP000286415">
    <property type="component" value="Unassembled WGS sequence"/>
</dbReference>
<dbReference type="InterPro" id="IPR045700">
    <property type="entry name" value="Rab3GAP1"/>
</dbReference>
<evidence type="ECO:0000313" key="2">
    <source>
        <dbReference type="EMBL" id="KAG5452810.1"/>
    </source>
</evidence>
<dbReference type="PANTHER" id="PTHR21422">
    <property type="entry name" value="RAB3 GTPASE-ACTIVATING PROTEIN CATALYTIC SUBUNIT"/>
    <property type="match status" value="1"/>
</dbReference>
<proteinExistence type="predicted"/>
<evidence type="ECO:0000256" key="1">
    <source>
        <dbReference type="SAM" id="MobiDB-lite"/>
    </source>
</evidence>
<gene>
    <name evidence="2" type="ORF">CSKR_110821</name>
</gene>
<feature type="compositionally biased region" description="Acidic residues" evidence="1">
    <location>
        <begin position="627"/>
        <end position="641"/>
    </location>
</feature>
<reference evidence="2 3" key="1">
    <citation type="journal article" date="2018" name="Biotechnol. Adv.">
        <title>Improved genomic resources and new bioinformatic workflow for the carcinogenic parasite Clonorchis sinensis: Biotechnological implications.</title>
        <authorList>
            <person name="Wang D."/>
            <person name="Korhonen P.K."/>
            <person name="Gasser R.B."/>
            <person name="Young N.D."/>
        </authorList>
    </citation>
    <scope>NUCLEOTIDE SEQUENCE [LARGE SCALE GENOMIC DNA]</scope>
    <source>
        <strain evidence="2">Cs-k2</strain>
    </source>
</reference>
<dbReference type="AlphaFoldDB" id="A0A8T1MUQ7"/>